<feature type="transmembrane region" description="Helical" evidence="2">
    <location>
        <begin position="39"/>
        <end position="57"/>
    </location>
</feature>
<evidence type="ECO:0000313" key="3">
    <source>
        <dbReference type="EMBL" id="MBJ3763525.1"/>
    </source>
</evidence>
<proteinExistence type="predicted"/>
<keyword evidence="2" id="KW-1133">Transmembrane helix</keyword>
<comment type="caution">
    <text evidence="3">The sequence shown here is derived from an EMBL/GenBank/DDBJ whole genome shotgun (WGS) entry which is preliminary data.</text>
</comment>
<evidence type="ECO:0000256" key="2">
    <source>
        <dbReference type="SAM" id="Phobius"/>
    </source>
</evidence>
<feature type="transmembrane region" description="Helical" evidence="2">
    <location>
        <begin position="12"/>
        <end position="33"/>
    </location>
</feature>
<dbReference type="EMBL" id="JAEKPD010000010">
    <property type="protein sequence ID" value="MBJ3763525.1"/>
    <property type="molecule type" value="Genomic_DNA"/>
</dbReference>
<keyword evidence="4" id="KW-1185">Reference proteome</keyword>
<evidence type="ECO:0000256" key="1">
    <source>
        <dbReference type="SAM" id="MobiDB-lite"/>
    </source>
</evidence>
<evidence type="ECO:0000313" key="4">
    <source>
        <dbReference type="Proteomes" id="UP000642488"/>
    </source>
</evidence>
<feature type="region of interest" description="Disordered" evidence="1">
    <location>
        <begin position="63"/>
        <end position="203"/>
    </location>
</feature>
<dbReference type="RefSeq" id="WP_198916686.1">
    <property type="nucleotide sequence ID" value="NZ_JAEKPD010000010.1"/>
</dbReference>
<protein>
    <recommendedName>
        <fullName evidence="5">NADH-quinone oxidoreductase subunit E</fullName>
    </recommendedName>
</protein>
<feature type="compositionally biased region" description="Low complexity" evidence="1">
    <location>
        <begin position="136"/>
        <end position="145"/>
    </location>
</feature>
<dbReference type="Proteomes" id="UP000642488">
    <property type="component" value="Unassembled WGS sequence"/>
</dbReference>
<organism evidence="3 4">
    <name type="scientific">Palleronia pontilimi</name>
    <dbReference type="NCBI Taxonomy" id="1964209"/>
    <lineage>
        <taxon>Bacteria</taxon>
        <taxon>Pseudomonadati</taxon>
        <taxon>Pseudomonadota</taxon>
        <taxon>Alphaproteobacteria</taxon>
        <taxon>Rhodobacterales</taxon>
        <taxon>Roseobacteraceae</taxon>
        <taxon>Palleronia</taxon>
    </lineage>
</organism>
<gene>
    <name evidence="3" type="ORF">ILP92_12285</name>
</gene>
<reference evidence="3" key="1">
    <citation type="submission" date="2020-12" db="EMBL/GenBank/DDBJ databases">
        <title>Bacterial taxonomy.</title>
        <authorList>
            <person name="Pan X."/>
        </authorList>
    </citation>
    <scope>NUCLEOTIDE SEQUENCE</scope>
    <source>
        <strain evidence="3">KCTC 52957</strain>
    </source>
</reference>
<dbReference type="AlphaFoldDB" id="A0A934IHM0"/>
<keyword evidence="2" id="KW-0812">Transmembrane</keyword>
<feature type="compositionally biased region" description="Low complexity" evidence="1">
    <location>
        <begin position="165"/>
        <end position="178"/>
    </location>
</feature>
<evidence type="ECO:0008006" key="5">
    <source>
        <dbReference type="Google" id="ProtNLM"/>
    </source>
</evidence>
<keyword evidence="2" id="KW-0472">Membrane</keyword>
<sequence>MTKQTQGSMVIVGAIAGAIGFVAAVALSVLGGFNLSPAIFLAVLVAAVAAVFLFLGFHKGADTGSPDADSLRPSADGKLGDRTVPAGSAGVEPGSAGVEPGSAGKVKTGTLLEGEQELAARKGSWRYEPAGDKAGEVANVENANATDNSKLPGAETSSDSGSVQAEATGAASTGTAKAMADDVDPRDVGTAPARLDGPRDGTADDLKKIKGVGPKMEEMLHGMGFYHYNQIASWNDQEVAWVDANLEGFKGRVTRDDWVPQAKVLAEGGETEFSKKADHS</sequence>
<accession>A0A934IHM0</accession>
<name>A0A934IHM0_9RHOB</name>